<dbReference type="InterPro" id="IPR000412">
    <property type="entry name" value="ABC_2_transport"/>
</dbReference>
<evidence type="ECO:0000256" key="4">
    <source>
        <dbReference type="ARBA" id="ARBA00023136"/>
    </source>
</evidence>
<accession>A0A6G2DX59</accession>
<evidence type="ECO:0000256" key="2">
    <source>
        <dbReference type="ARBA" id="ARBA00022692"/>
    </source>
</evidence>
<feature type="transmembrane region" description="Helical" evidence="5">
    <location>
        <begin position="31"/>
        <end position="51"/>
    </location>
</feature>
<protein>
    <submittedName>
        <fullName evidence="7">ABC transporter permease</fullName>
    </submittedName>
</protein>
<proteinExistence type="predicted"/>
<dbReference type="Pfam" id="PF01061">
    <property type="entry name" value="ABC2_membrane"/>
    <property type="match status" value="1"/>
</dbReference>
<dbReference type="InterPro" id="IPR051784">
    <property type="entry name" value="Nod_factor_ABC_transporter"/>
</dbReference>
<evidence type="ECO:0000256" key="5">
    <source>
        <dbReference type="SAM" id="Phobius"/>
    </source>
</evidence>
<evidence type="ECO:0000256" key="1">
    <source>
        <dbReference type="ARBA" id="ARBA00004141"/>
    </source>
</evidence>
<comment type="caution">
    <text evidence="7">The sequence shown here is derived from an EMBL/GenBank/DDBJ whole genome shotgun (WGS) entry which is preliminary data.</text>
</comment>
<gene>
    <name evidence="7" type="ORF">GM537_13870</name>
</gene>
<name>A0A6G2DX59_STREE</name>
<feature type="non-terminal residue" evidence="7">
    <location>
        <position position="85"/>
    </location>
</feature>
<dbReference type="AlphaFoldDB" id="A0A6G2DX59"/>
<evidence type="ECO:0000256" key="3">
    <source>
        <dbReference type="ARBA" id="ARBA00022989"/>
    </source>
</evidence>
<keyword evidence="3 5" id="KW-1133">Transmembrane helix</keyword>
<dbReference type="Proteomes" id="UP000490982">
    <property type="component" value="Unassembled WGS sequence"/>
</dbReference>
<dbReference type="GO" id="GO:0043190">
    <property type="term" value="C:ATP-binding cassette (ABC) transporter complex"/>
    <property type="evidence" value="ECO:0007669"/>
    <property type="project" value="InterPro"/>
</dbReference>
<organism evidence="7 8">
    <name type="scientific">Streptococcus pneumoniae</name>
    <dbReference type="NCBI Taxonomy" id="1313"/>
    <lineage>
        <taxon>Bacteria</taxon>
        <taxon>Bacillati</taxon>
        <taxon>Bacillota</taxon>
        <taxon>Bacilli</taxon>
        <taxon>Lactobacillales</taxon>
        <taxon>Streptococcaceae</taxon>
        <taxon>Streptococcus</taxon>
    </lineage>
</organism>
<dbReference type="PANTHER" id="PTHR43229:SF2">
    <property type="entry name" value="NODULATION PROTEIN J"/>
    <property type="match status" value="1"/>
</dbReference>
<dbReference type="PRINTS" id="PR00164">
    <property type="entry name" value="ABC2TRNSPORT"/>
</dbReference>
<feature type="domain" description="ABC-2 type transporter transmembrane" evidence="6">
    <location>
        <begin position="2"/>
        <end position="79"/>
    </location>
</feature>
<evidence type="ECO:0000313" key="8">
    <source>
        <dbReference type="Proteomes" id="UP000490982"/>
    </source>
</evidence>
<dbReference type="EMBL" id="WNHS01000765">
    <property type="protein sequence ID" value="MTW25859.1"/>
    <property type="molecule type" value="Genomic_DNA"/>
</dbReference>
<comment type="subcellular location">
    <subcellularLocation>
        <location evidence="1">Membrane</location>
        <topology evidence="1">Multi-pass membrane protein</topology>
    </subcellularLocation>
</comment>
<dbReference type="InterPro" id="IPR013525">
    <property type="entry name" value="ABC2_TM"/>
</dbReference>
<evidence type="ECO:0000313" key="7">
    <source>
        <dbReference type="EMBL" id="MTW25859.1"/>
    </source>
</evidence>
<dbReference type="PANTHER" id="PTHR43229">
    <property type="entry name" value="NODULATION PROTEIN J"/>
    <property type="match status" value="1"/>
</dbReference>
<sequence>MFNMIIVGLLGGVVFLSIGFALSGISKSEDQVAPLANIITLPMMMLSGVFFSRSSLPGFAHVVTDFFPLTYLADGLRSIAIEGAT</sequence>
<keyword evidence="2 5" id="KW-0812">Transmembrane</keyword>
<keyword evidence="4 5" id="KW-0472">Membrane</keyword>
<evidence type="ECO:0000259" key="6">
    <source>
        <dbReference type="Pfam" id="PF01061"/>
    </source>
</evidence>
<dbReference type="GO" id="GO:0140359">
    <property type="term" value="F:ABC-type transporter activity"/>
    <property type="evidence" value="ECO:0007669"/>
    <property type="project" value="InterPro"/>
</dbReference>
<reference evidence="7 8" key="1">
    <citation type="submission" date="2019-11" db="EMBL/GenBank/DDBJ databases">
        <title>Growth characteristics of pneumococcus vary with the chemical composition of the capsule and with environmental conditions.</title>
        <authorList>
            <person name="Tothpal A."/>
            <person name="Desobry K."/>
            <person name="Joshi S."/>
            <person name="Wyllie A.L."/>
            <person name="Weinberger D.M."/>
        </authorList>
    </citation>
    <scope>NUCLEOTIDE SEQUENCE [LARGE SCALE GENOMIC DNA]</scope>
    <source>
        <strain evidence="8">pnumococcus23A</strain>
    </source>
</reference>